<organism evidence="2 3">
    <name type="scientific">Portunus trituberculatus</name>
    <name type="common">Swimming crab</name>
    <name type="synonym">Neptunus trituberculatus</name>
    <dbReference type="NCBI Taxonomy" id="210409"/>
    <lineage>
        <taxon>Eukaryota</taxon>
        <taxon>Metazoa</taxon>
        <taxon>Ecdysozoa</taxon>
        <taxon>Arthropoda</taxon>
        <taxon>Crustacea</taxon>
        <taxon>Multicrustacea</taxon>
        <taxon>Malacostraca</taxon>
        <taxon>Eumalacostraca</taxon>
        <taxon>Eucarida</taxon>
        <taxon>Decapoda</taxon>
        <taxon>Pleocyemata</taxon>
        <taxon>Brachyura</taxon>
        <taxon>Eubrachyura</taxon>
        <taxon>Portunoidea</taxon>
        <taxon>Portunidae</taxon>
        <taxon>Portuninae</taxon>
        <taxon>Portunus</taxon>
    </lineage>
</organism>
<comment type="caution">
    <text evidence="2">The sequence shown here is derived from an EMBL/GenBank/DDBJ whole genome shotgun (WGS) entry which is preliminary data.</text>
</comment>
<evidence type="ECO:0000256" key="1">
    <source>
        <dbReference type="SAM" id="MobiDB-lite"/>
    </source>
</evidence>
<keyword evidence="3" id="KW-1185">Reference proteome</keyword>
<reference evidence="2 3" key="1">
    <citation type="submission" date="2019-05" db="EMBL/GenBank/DDBJ databases">
        <title>Another draft genome of Portunus trituberculatus and its Hox gene families provides insights of decapod evolution.</title>
        <authorList>
            <person name="Jeong J.-H."/>
            <person name="Song I."/>
            <person name="Kim S."/>
            <person name="Choi T."/>
            <person name="Kim D."/>
            <person name="Ryu S."/>
            <person name="Kim W."/>
        </authorList>
    </citation>
    <scope>NUCLEOTIDE SEQUENCE [LARGE SCALE GENOMIC DNA]</scope>
    <source>
        <tissue evidence="2">Muscle</tissue>
    </source>
</reference>
<name>A0A5B7I7C3_PORTR</name>
<evidence type="ECO:0000313" key="2">
    <source>
        <dbReference type="EMBL" id="MPC77809.1"/>
    </source>
</evidence>
<dbReference type="EMBL" id="VSRR010046800">
    <property type="protein sequence ID" value="MPC77809.1"/>
    <property type="molecule type" value="Genomic_DNA"/>
</dbReference>
<dbReference type="Proteomes" id="UP000324222">
    <property type="component" value="Unassembled WGS sequence"/>
</dbReference>
<feature type="compositionally biased region" description="Pro residues" evidence="1">
    <location>
        <begin position="123"/>
        <end position="135"/>
    </location>
</feature>
<proteinExistence type="predicted"/>
<sequence length="245" mass="27531">MEPLYQSVRSNPKKYQGRVPSIVALLSHHAKSHQKTQKSALQSELPTTKIFEDSSENTMWQQNRFAPVSQEIHRAMAREEETIFDTSKKQKVDFNKGGGYSFSYHLSPSTMPASPSRPSVLNLPPPPQMPLPPVPEVHDYAEPKPGPSSRGETGLTPPKPSVSWKEFQSSTATKVHKMYQPVAYKAQRLSESVSFLNPYTRRTECETSAEDKGSSQIIVTPHSEKQRRESTSLFLPDDDLFSCLV</sequence>
<protein>
    <submittedName>
        <fullName evidence="2">Uncharacterized protein</fullName>
    </submittedName>
</protein>
<accession>A0A5B7I7C3</accession>
<dbReference type="AlphaFoldDB" id="A0A5B7I7C3"/>
<feature type="region of interest" description="Disordered" evidence="1">
    <location>
        <begin position="108"/>
        <end position="163"/>
    </location>
</feature>
<evidence type="ECO:0000313" key="3">
    <source>
        <dbReference type="Proteomes" id="UP000324222"/>
    </source>
</evidence>
<gene>
    <name evidence="2" type="ORF">E2C01_072276</name>
</gene>